<protein>
    <submittedName>
        <fullName evidence="4">Aldehyde/histidinol dehydrogenase</fullName>
    </submittedName>
</protein>
<dbReference type="Gene3D" id="3.40.309.10">
    <property type="entry name" value="Aldehyde Dehydrogenase, Chain A, domain 2"/>
    <property type="match status" value="2"/>
</dbReference>
<dbReference type="SUPFAM" id="SSF53720">
    <property type="entry name" value="ALDH-like"/>
    <property type="match status" value="1"/>
</dbReference>
<sequence length="270" mass="29496">MAGARSFEYLDNVNGTGKEEFPFHVVGSATALMLHSTMTNANIRGPWRIILGGVPLHFPAPFEGYRTQQTRPIVAGFRDRREDSPALTAEFIAHPSVRKINLPKVLDDADIDAAAKGIVSGALLYSGQICFVRRLERGTKVLVGDITRNDSAIQPHVFTGVKPGTGLSEREVAFNKFSITIFDKIDEALGLANMSDYTLSSSLWTSNLDAAEKLAPRIRTVVNGSTIHSESFLGLIGLGGSSGYGWFSIEDFTDKRFVVFPTPRQYPLTS</sequence>
<dbReference type="Pfam" id="PF00171">
    <property type="entry name" value="Aldedh"/>
    <property type="match status" value="1"/>
</dbReference>
<evidence type="ECO:0000256" key="1">
    <source>
        <dbReference type="ARBA" id="ARBA00009986"/>
    </source>
</evidence>
<reference evidence="4" key="1">
    <citation type="submission" date="2023-06" db="EMBL/GenBank/DDBJ databases">
        <authorList>
            <consortium name="Lawrence Berkeley National Laboratory"/>
            <person name="Ahrendt S."/>
            <person name="Sahu N."/>
            <person name="Indic B."/>
            <person name="Wong-Bajracharya J."/>
            <person name="Merenyi Z."/>
            <person name="Ke H.-M."/>
            <person name="Monk M."/>
            <person name="Kocsube S."/>
            <person name="Drula E."/>
            <person name="Lipzen A."/>
            <person name="Balint B."/>
            <person name="Henrissat B."/>
            <person name="Andreopoulos B."/>
            <person name="Martin F.M."/>
            <person name="Harder C.B."/>
            <person name="Rigling D."/>
            <person name="Ford K.L."/>
            <person name="Foster G.D."/>
            <person name="Pangilinan J."/>
            <person name="Papanicolaou A."/>
            <person name="Barry K."/>
            <person name="LaButti K."/>
            <person name="Viragh M."/>
            <person name="Koriabine M."/>
            <person name="Yan M."/>
            <person name="Riley R."/>
            <person name="Champramary S."/>
            <person name="Plett K.L."/>
            <person name="Tsai I.J."/>
            <person name="Slot J."/>
            <person name="Sipos G."/>
            <person name="Plett J."/>
            <person name="Nagy L.G."/>
            <person name="Grigoriev I.V."/>
        </authorList>
    </citation>
    <scope>NUCLEOTIDE SEQUENCE</scope>
    <source>
        <strain evidence="4">CCBAS 213</strain>
    </source>
</reference>
<evidence type="ECO:0000313" key="5">
    <source>
        <dbReference type="Proteomes" id="UP001175211"/>
    </source>
</evidence>
<keyword evidence="5" id="KW-1185">Reference proteome</keyword>
<dbReference type="Proteomes" id="UP001175211">
    <property type="component" value="Unassembled WGS sequence"/>
</dbReference>
<proteinExistence type="inferred from homology"/>
<dbReference type="GO" id="GO:0016620">
    <property type="term" value="F:oxidoreductase activity, acting on the aldehyde or oxo group of donors, NAD or NADP as acceptor"/>
    <property type="evidence" value="ECO:0007669"/>
    <property type="project" value="InterPro"/>
</dbReference>
<feature type="domain" description="Aldehyde dehydrogenase" evidence="3">
    <location>
        <begin position="135"/>
        <end position="239"/>
    </location>
</feature>
<name>A0AA39MXF8_ARMTA</name>
<dbReference type="RefSeq" id="XP_060326936.1">
    <property type="nucleotide sequence ID" value="XM_060469944.1"/>
</dbReference>
<dbReference type="InterPro" id="IPR016161">
    <property type="entry name" value="Ald_DH/histidinol_DH"/>
</dbReference>
<comment type="caution">
    <text evidence="4">The sequence shown here is derived from an EMBL/GenBank/DDBJ whole genome shotgun (WGS) entry which is preliminary data.</text>
</comment>
<keyword evidence="2" id="KW-0520">NAD</keyword>
<dbReference type="EMBL" id="JAUEPS010000038">
    <property type="protein sequence ID" value="KAK0449644.1"/>
    <property type="molecule type" value="Genomic_DNA"/>
</dbReference>
<dbReference type="GeneID" id="85353492"/>
<evidence type="ECO:0000259" key="3">
    <source>
        <dbReference type="Pfam" id="PF00171"/>
    </source>
</evidence>
<gene>
    <name evidence="4" type="ORF">EV420DRAFT_1483160</name>
</gene>
<dbReference type="InterPro" id="IPR016163">
    <property type="entry name" value="Ald_DH_C"/>
</dbReference>
<accession>A0AA39MXF8</accession>
<evidence type="ECO:0000256" key="2">
    <source>
        <dbReference type="ARBA" id="ARBA00023027"/>
    </source>
</evidence>
<comment type="similarity">
    <text evidence="1">Belongs to the aldehyde dehydrogenase family.</text>
</comment>
<dbReference type="AlphaFoldDB" id="A0AA39MXF8"/>
<organism evidence="4 5">
    <name type="scientific">Armillaria tabescens</name>
    <name type="common">Ringless honey mushroom</name>
    <name type="synonym">Agaricus tabescens</name>
    <dbReference type="NCBI Taxonomy" id="1929756"/>
    <lineage>
        <taxon>Eukaryota</taxon>
        <taxon>Fungi</taxon>
        <taxon>Dikarya</taxon>
        <taxon>Basidiomycota</taxon>
        <taxon>Agaricomycotina</taxon>
        <taxon>Agaricomycetes</taxon>
        <taxon>Agaricomycetidae</taxon>
        <taxon>Agaricales</taxon>
        <taxon>Marasmiineae</taxon>
        <taxon>Physalacriaceae</taxon>
        <taxon>Desarmillaria</taxon>
    </lineage>
</organism>
<evidence type="ECO:0000313" key="4">
    <source>
        <dbReference type="EMBL" id="KAK0449644.1"/>
    </source>
</evidence>
<dbReference type="PANTHER" id="PTHR42986:SF1">
    <property type="entry name" value="BENZALDEHYDE DEHYDROGENASE YFMT"/>
    <property type="match status" value="1"/>
</dbReference>
<dbReference type="PANTHER" id="PTHR42986">
    <property type="entry name" value="BENZALDEHYDE DEHYDROGENASE YFMT"/>
    <property type="match status" value="1"/>
</dbReference>
<dbReference type="InterPro" id="IPR015590">
    <property type="entry name" value="Aldehyde_DH_dom"/>
</dbReference>